<dbReference type="AlphaFoldDB" id="A0A1I4GIL4"/>
<dbReference type="EMBL" id="FOSV01000012">
    <property type="protein sequence ID" value="SFL29902.1"/>
    <property type="molecule type" value="Genomic_DNA"/>
</dbReference>
<keyword evidence="1" id="KW-0472">Membrane</keyword>
<evidence type="ECO:0000313" key="2">
    <source>
        <dbReference type="EMBL" id="SFL29902.1"/>
    </source>
</evidence>
<keyword evidence="3" id="KW-1185">Reference proteome</keyword>
<evidence type="ECO:0000313" key="3">
    <source>
        <dbReference type="Proteomes" id="UP000198804"/>
    </source>
</evidence>
<feature type="transmembrane region" description="Helical" evidence="1">
    <location>
        <begin position="176"/>
        <end position="196"/>
    </location>
</feature>
<name>A0A1I4GIL4_9HYPH</name>
<sequence>MSFETVPLVIACALSLLPPIVFVGIRQAVKINRQEIVRDLAAIFSIPASKDENLIPSFEFVKYKYFFHRLGSSEKDTPRDHSYSSWILGAIPLVLLLFVVSYLVAVIIWPVVAQGVFGLAIAVEANRFGTGLGSTWIWSLCSAFAGGYVFMIRSFYRAINNFDLSPLSFAGACNNLLVGIVGAEILSHVLILPIMQGANFEAGSIFPIVLLSFAIGYLPESATRTILWRSDLINFKRENRDIYKQSFTTPIEIIDGIDTEIRDRLADYHISSTQNLATANPLMLFVETPFGVYQIMDWVAQAQLCCSVGPNALTKFWKLGIRTLFDLERIALDADCYDEHLLSKIGDILIGSPSRPSDAMPETPDDMSSTRTESTIIANIVVRLDDPHVHRLRQIYIKVGDRLGMENRRFRYRNRKFSGRCDQPECPMAPIWGS</sequence>
<protein>
    <submittedName>
        <fullName evidence="2">Uncharacterized protein</fullName>
    </submittedName>
</protein>
<proteinExistence type="predicted"/>
<accession>A0A1I4GIL4</accession>
<feature type="transmembrane region" description="Helical" evidence="1">
    <location>
        <begin position="202"/>
        <end position="219"/>
    </location>
</feature>
<reference evidence="3" key="1">
    <citation type="submission" date="2016-10" db="EMBL/GenBank/DDBJ databases">
        <authorList>
            <person name="Varghese N."/>
            <person name="Submissions S."/>
        </authorList>
    </citation>
    <scope>NUCLEOTIDE SEQUENCE [LARGE SCALE GENOMIC DNA]</scope>
    <source>
        <strain evidence="3">CGMCC 1.6474</strain>
    </source>
</reference>
<feature type="transmembrane region" description="Helical" evidence="1">
    <location>
        <begin position="86"/>
        <end position="109"/>
    </location>
</feature>
<gene>
    <name evidence="2" type="ORF">SAMN04488125_11282</name>
</gene>
<dbReference type="STRING" id="414703.SAMN04488125_11282"/>
<keyword evidence="1" id="KW-0812">Transmembrane</keyword>
<dbReference type="OrthoDB" id="7296456at2"/>
<dbReference type="Proteomes" id="UP000198804">
    <property type="component" value="Unassembled WGS sequence"/>
</dbReference>
<keyword evidence="1" id="KW-1133">Transmembrane helix</keyword>
<organism evidence="2 3">
    <name type="scientific">Methylorubrum salsuginis</name>
    <dbReference type="NCBI Taxonomy" id="414703"/>
    <lineage>
        <taxon>Bacteria</taxon>
        <taxon>Pseudomonadati</taxon>
        <taxon>Pseudomonadota</taxon>
        <taxon>Alphaproteobacteria</taxon>
        <taxon>Hyphomicrobiales</taxon>
        <taxon>Methylobacteriaceae</taxon>
        <taxon>Methylorubrum</taxon>
    </lineage>
</organism>
<feature type="transmembrane region" description="Helical" evidence="1">
    <location>
        <begin position="136"/>
        <end position="156"/>
    </location>
</feature>
<feature type="transmembrane region" description="Helical" evidence="1">
    <location>
        <begin position="6"/>
        <end position="25"/>
    </location>
</feature>
<dbReference type="RefSeq" id="WP_131803842.1">
    <property type="nucleotide sequence ID" value="NZ_FOSV01000012.1"/>
</dbReference>
<evidence type="ECO:0000256" key="1">
    <source>
        <dbReference type="SAM" id="Phobius"/>
    </source>
</evidence>